<dbReference type="InterPro" id="IPR029499">
    <property type="entry name" value="PduO-typ"/>
</dbReference>
<comment type="catalytic activity">
    <reaction evidence="4">
        <text>2 cob(II)yrinate a,c diamide + reduced [electron-transfer flavoprotein] + 2 ATP = 2 adenosylcob(III)yrinate a,c-diamide + 2 triphosphate + oxidized [electron-transfer flavoprotein] + 3 H(+)</text>
        <dbReference type="Rhea" id="RHEA:11528"/>
        <dbReference type="Rhea" id="RHEA-COMP:10685"/>
        <dbReference type="Rhea" id="RHEA-COMP:10686"/>
        <dbReference type="ChEBI" id="CHEBI:15378"/>
        <dbReference type="ChEBI" id="CHEBI:18036"/>
        <dbReference type="ChEBI" id="CHEBI:30616"/>
        <dbReference type="ChEBI" id="CHEBI:57692"/>
        <dbReference type="ChEBI" id="CHEBI:58307"/>
        <dbReference type="ChEBI" id="CHEBI:58503"/>
        <dbReference type="ChEBI" id="CHEBI:58537"/>
        <dbReference type="EC" id="2.5.1.17"/>
    </reaction>
</comment>
<dbReference type="Gene3D" id="1.20.1200.10">
    <property type="entry name" value="Cobalamin adenosyltransferase-like"/>
    <property type="match status" value="1"/>
</dbReference>
<proteinExistence type="inferred from homology"/>
<dbReference type="InterPro" id="IPR016030">
    <property type="entry name" value="CblAdoTrfase-like"/>
</dbReference>
<evidence type="ECO:0000256" key="2">
    <source>
        <dbReference type="ARBA" id="ARBA00022741"/>
    </source>
</evidence>
<name>A0AAX4HQC6_9BACT</name>
<dbReference type="InterPro" id="IPR036451">
    <property type="entry name" value="CblAdoTrfase-like_sf"/>
</dbReference>
<dbReference type="Pfam" id="PF01923">
    <property type="entry name" value="Cob_adeno_trans"/>
    <property type="match status" value="1"/>
</dbReference>
<evidence type="ECO:0000256" key="3">
    <source>
        <dbReference type="ARBA" id="ARBA00022840"/>
    </source>
</evidence>
<dbReference type="GO" id="GO:0009236">
    <property type="term" value="P:cobalamin biosynthetic process"/>
    <property type="evidence" value="ECO:0007669"/>
    <property type="project" value="UniProtKB-UniRule"/>
</dbReference>
<dbReference type="KEGG" id="psti:SOO65_00970"/>
<dbReference type="RefSeq" id="WP_321395552.1">
    <property type="nucleotide sequence ID" value="NZ_CP139487.1"/>
</dbReference>
<evidence type="ECO:0000259" key="5">
    <source>
        <dbReference type="Pfam" id="PF01923"/>
    </source>
</evidence>
<organism evidence="6 7">
    <name type="scientific">Peredibacter starrii</name>
    <dbReference type="NCBI Taxonomy" id="28202"/>
    <lineage>
        <taxon>Bacteria</taxon>
        <taxon>Pseudomonadati</taxon>
        <taxon>Bdellovibrionota</taxon>
        <taxon>Bacteriovoracia</taxon>
        <taxon>Bacteriovoracales</taxon>
        <taxon>Bacteriovoracaceae</taxon>
        <taxon>Peredibacter</taxon>
    </lineage>
</organism>
<dbReference type="AlphaFoldDB" id="A0AAX4HQC6"/>
<dbReference type="PANTHER" id="PTHR12213">
    <property type="entry name" value="CORRINOID ADENOSYLTRANSFERASE"/>
    <property type="match status" value="1"/>
</dbReference>
<evidence type="ECO:0000313" key="7">
    <source>
        <dbReference type="Proteomes" id="UP001324634"/>
    </source>
</evidence>
<dbReference type="GO" id="GO:0005524">
    <property type="term" value="F:ATP binding"/>
    <property type="evidence" value="ECO:0007669"/>
    <property type="project" value="UniProtKB-UniRule"/>
</dbReference>
<dbReference type="EMBL" id="CP139487">
    <property type="protein sequence ID" value="WPU65313.1"/>
    <property type="molecule type" value="Genomic_DNA"/>
</dbReference>
<evidence type="ECO:0000313" key="6">
    <source>
        <dbReference type="EMBL" id="WPU65313.1"/>
    </source>
</evidence>
<evidence type="ECO:0000256" key="4">
    <source>
        <dbReference type="RuleBase" id="RU366026"/>
    </source>
</evidence>
<dbReference type="NCBIfam" id="TIGR00636">
    <property type="entry name" value="PduO_Nterm"/>
    <property type="match status" value="1"/>
</dbReference>
<accession>A0AAX4HQC6</accession>
<keyword evidence="2 4" id="KW-0547">Nucleotide-binding</keyword>
<reference evidence="6 7" key="1">
    <citation type="submission" date="2023-11" db="EMBL/GenBank/DDBJ databases">
        <title>Peredibacter starrii A3.12.</title>
        <authorList>
            <person name="Mitchell R.J."/>
        </authorList>
    </citation>
    <scope>NUCLEOTIDE SEQUENCE [LARGE SCALE GENOMIC DNA]</scope>
    <source>
        <strain evidence="6 7">A3.12</strain>
    </source>
</reference>
<dbReference type="SUPFAM" id="SSF89028">
    <property type="entry name" value="Cobalamin adenosyltransferase-like"/>
    <property type="match status" value="1"/>
</dbReference>
<dbReference type="Proteomes" id="UP001324634">
    <property type="component" value="Chromosome"/>
</dbReference>
<keyword evidence="1 4" id="KW-0808">Transferase</keyword>
<evidence type="ECO:0000256" key="1">
    <source>
        <dbReference type="ARBA" id="ARBA00022679"/>
    </source>
</evidence>
<keyword evidence="4" id="KW-0169">Cobalamin biosynthesis</keyword>
<dbReference type="EC" id="2.5.1.17" evidence="4"/>
<sequence length="192" mass="21683">MKKAKVYTRTGDKGSTGLVSGNRISKADSRIDLYGELDELNSRVGVGVSYLALDVEFKNVVDFLHHIQSAIFDLGSNLACEVENRAKYNLPQISDEYITDIEHEIDRMDGDLDPLKSFILPGGTHAAAAFHVCRTGARSVERKLIHYYETTGEELPKNSAIFLNRLSDYFFILSRYINKHKGVAEIEWKPRN</sequence>
<comment type="similarity">
    <text evidence="4">Belongs to the Cob(I)alamin adenosyltransferase family.</text>
</comment>
<gene>
    <name evidence="6" type="ORF">SOO65_00970</name>
</gene>
<keyword evidence="7" id="KW-1185">Reference proteome</keyword>
<dbReference type="GO" id="GO:0008817">
    <property type="term" value="F:corrinoid adenosyltransferase activity"/>
    <property type="evidence" value="ECO:0007669"/>
    <property type="project" value="UniProtKB-UniRule"/>
</dbReference>
<comment type="catalytic activity">
    <reaction evidence="4">
        <text>2 cob(II)alamin + reduced [electron-transfer flavoprotein] + 2 ATP = 2 adenosylcob(III)alamin + 2 triphosphate + oxidized [electron-transfer flavoprotein] + 3 H(+)</text>
        <dbReference type="Rhea" id="RHEA:28671"/>
        <dbReference type="Rhea" id="RHEA-COMP:10685"/>
        <dbReference type="Rhea" id="RHEA-COMP:10686"/>
        <dbReference type="ChEBI" id="CHEBI:15378"/>
        <dbReference type="ChEBI" id="CHEBI:16304"/>
        <dbReference type="ChEBI" id="CHEBI:18036"/>
        <dbReference type="ChEBI" id="CHEBI:18408"/>
        <dbReference type="ChEBI" id="CHEBI:30616"/>
        <dbReference type="ChEBI" id="CHEBI:57692"/>
        <dbReference type="ChEBI" id="CHEBI:58307"/>
        <dbReference type="EC" id="2.5.1.17"/>
    </reaction>
</comment>
<keyword evidence="3 4" id="KW-0067">ATP-binding</keyword>
<comment type="pathway">
    <text evidence="4">Cofactor biosynthesis; adenosylcobalamin biosynthesis; adenosylcobalamin from cob(II)yrinate a,c-diamide: step 2/7.</text>
</comment>
<feature type="domain" description="Cobalamin adenosyltransferase-like" evidence="5">
    <location>
        <begin position="6"/>
        <end position="177"/>
    </location>
</feature>
<protein>
    <recommendedName>
        <fullName evidence="4">Corrinoid adenosyltransferase</fullName>
        <ecNumber evidence="4">2.5.1.17</ecNumber>
    </recommendedName>
    <alternativeName>
        <fullName evidence="4">Cob(II)alamin adenosyltransferase</fullName>
    </alternativeName>
    <alternativeName>
        <fullName evidence="4">Cob(II)yrinic acid a,c-diamide adenosyltransferase</fullName>
    </alternativeName>
    <alternativeName>
        <fullName evidence="4">Cobinamide/cobalamin adenosyltransferase</fullName>
    </alternativeName>
</protein>
<dbReference type="PANTHER" id="PTHR12213:SF0">
    <property type="entry name" value="CORRINOID ADENOSYLTRANSFERASE MMAB"/>
    <property type="match status" value="1"/>
</dbReference>